<dbReference type="EMBL" id="JAVRBK010000006">
    <property type="protein sequence ID" value="KAK5642111.1"/>
    <property type="molecule type" value="Genomic_DNA"/>
</dbReference>
<dbReference type="Pfam" id="PF12032">
    <property type="entry name" value="CLIP"/>
    <property type="match status" value="1"/>
</dbReference>
<dbReference type="InterPro" id="IPR051487">
    <property type="entry name" value="Ser/Thr_Proteases_Immune/Dev"/>
</dbReference>
<dbReference type="PROSITE" id="PS51888">
    <property type="entry name" value="CLIP"/>
    <property type="match status" value="1"/>
</dbReference>
<evidence type="ECO:0000313" key="10">
    <source>
        <dbReference type="Proteomes" id="UP001329430"/>
    </source>
</evidence>
<dbReference type="SMART" id="SM00680">
    <property type="entry name" value="CLIP"/>
    <property type="match status" value="1"/>
</dbReference>
<dbReference type="Gene3D" id="3.30.1640.30">
    <property type="match status" value="1"/>
</dbReference>
<keyword evidence="7" id="KW-0472">Membrane</keyword>
<reference evidence="9 10" key="1">
    <citation type="journal article" date="2024" name="Insects">
        <title>An Improved Chromosome-Level Genome Assembly of the Firefly Pyrocoelia pectoralis.</title>
        <authorList>
            <person name="Fu X."/>
            <person name="Meyer-Rochow V.B."/>
            <person name="Ballantyne L."/>
            <person name="Zhu X."/>
        </authorList>
    </citation>
    <scope>NUCLEOTIDE SEQUENCE [LARGE SCALE GENOMIC DNA]</scope>
    <source>
        <strain evidence="9">XCY_ONT2</strain>
    </source>
</reference>
<protein>
    <recommendedName>
        <fullName evidence="8">Clip domain-containing protein</fullName>
    </recommendedName>
</protein>
<proteinExistence type="inferred from homology"/>
<accession>A0AAN7ZK79</accession>
<evidence type="ECO:0000256" key="2">
    <source>
        <dbReference type="ARBA" id="ARBA00022729"/>
    </source>
</evidence>
<dbReference type="Gene3D" id="2.40.10.10">
    <property type="entry name" value="Trypsin-like serine proteases"/>
    <property type="match status" value="1"/>
</dbReference>
<keyword evidence="7" id="KW-0812">Transmembrane</keyword>
<evidence type="ECO:0000256" key="6">
    <source>
        <dbReference type="ARBA" id="ARBA00024195"/>
    </source>
</evidence>
<dbReference type="PANTHER" id="PTHR24256">
    <property type="entry name" value="TRYPTASE-RELATED"/>
    <property type="match status" value="1"/>
</dbReference>
<evidence type="ECO:0000256" key="4">
    <source>
        <dbReference type="ARBA" id="ARBA00022825"/>
    </source>
</evidence>
<feature type="transmembrane region" description="Helical" evidence="7">
    <location>
        <begin position="7"/>
        <end position="30"/>
    </location>
</feature>
<evidence type="ECO:0000256" key="3">
    <source>
        <dbReference type="ARBA" id="ARBA00022801"/>
    </source>
</evidence>
<evidence type="ECO:0000256" key="7">
    <source>
        <dbReference type="SAM" id="Phobius"/>
    </source>
</evidence>
<evidence type="ECO:0000256" key="1">
    <source>
        <dbReference type="ARBA" id="ARBA00022670"/>
    </source>
</evidence>
<keyword evidence="3" id="KW-0378">Hydrolase</keyword>
<keyword evidence="10" id="KW-1185">Reference proteome</keyword>
<dbReference type="GO" id="GO:0004252">
    <property type="term" value="F:serine-type endopeptidase activity"/>
    <property type="evidence" value="ECO:0007669"/>
    <property type="project" value="InterPro"/>
</dbReference>
<keyword evidence="1" id="KW-0645">Protease</keyword>
<evidence type="ECO:0000259" key="8">
    <source>
        <dbReference type="PROSITE" id="PS51888"/>
    </source>
</evidence>
<evidence type="ECO:0000256" key="5">
    <source>
        <dbReference type="ARBA" id="ARBA00023157"/>
    </source>
</evidence>
<dbReference type="GO" id="GO:0006508">
    <property type="term" value="P:proteolysis"/>
    <property type="evidence" value="ECO:0007669"/>
    <property type="project" value="UniProtKB-KW"/>
</dbReference>
<dbReference type="Proteomes" id="UP001329430">
    <property type="component" value="Chromosome 6"/>
</dbReference>
<name>A0AAN7ZK79_9COLE</name>
<comment type="similarity">
    <text evidence="6">Belongs to the peptidase S1 family. CLIP subfamily.</text>
</comment>
<gene>
    <name evidence="9" type="ORF">RI129_008278</name>
</gene>
<feature type="domain" description="Clip" evidence="8">
    <location>
        <begin position="38"/>
        <end position="90"/>
    </location>
</feature>
<dbReference type="AlphaFoldDB" id="A0AAN7ZK79"/>
<dbReference type="InterPro" id="IPR043504">
    <property type="entry name" value="Peptidase_S1_PA_chymotrypsin"/>
</dbReference>
<keyword evidence="2" id="KW-0732">Signal</keyword>
<dbReference type="InterPro" id="IPR009003">
    <property type="entry name" value="Peptidase_S1_PA"/>
</dbReference>
<dbReference type="SUPFAM" id="SSF50494">
    <property type="entry name" value="Trypsin-like serine proteases"/>
    <property type="match status" value="1"/>
</dbReference>
<dbReference type="InterPro" id="IPR022700">
    <property type="entry name" value="CLIP"/>
</dbReference>
<comment type="caution">
    <text evidence="9">The sequence shown here is derived from an EMBL/GenBank/DDBJ whole genome shotgun (WGS) entry which is preliminary data.</text>
</comment>
<keyword evidence="7" id="KW-1133">Transmembrane helix</keyword>
<dbReference type="InterPro" id="IPR038565">
    <property type="entry name" value="CLIP_sf"/>
</dbReference>
<dbReference type="Pfam" id="PF00089">
    <property type="entry name" value="Trypsin"/>
    <property type="match status" value="1"/>
</dbReference>
<keyword evidence="5" id="KW-1015">Disulfide bond</keyword>
<organism evidence="9 10">
    <name type="scientific">Pyrocoelia pectoralis</name>
    <dbReference type="NCBI Taxonomy" id="417401"/>
    <lineage>
        <taxon>Eukaryota</taxon>
        <taxon>Metazoa</taxon>
        <taxon>Ecdysozoa</taxon>
        <taxon>Arthropoda</taxon>
        <taxon>Hexapoda</taxon>
        <taxon>Insecta</taxon>
        <taxon>Pterygota</taxon>
        <taxon>Neoptera</taxon>
        <taxon>Endopterygota</taxon>
        <taxon>Coleoptera</taxon>
        <taxon>Polyphaga</taxon>
        <taxon>Elateriformia</taxon>
        <taxon>Elateroidea</taxon>
        <taxon>Lampyridae</taxon>
        <taxon>Lampyrinae</taxon>
        <taxon>Pyrocoelia</taxon>
    </lineage>
</organism>
<evidence type="ECO:0000313" key="9">
    <source>
        <dbReference type="EMBL" id="KAK5642111.1"/>
    </source>
</evidence>
<dbReference type="InterPro" id="IPR001254">
    <property type="entry name" value="Trypsin_dom"/>
</dbReference>
<sequence length="282" mass="31599">MTYKKFLYLLQIVCTLMSILGLTKSIIYILKGNVLAYPCITPDGENAYCTSIFSCPHLLKTISSLAPSAIEYVKKSICLDCKPSDIMVCCGSPPRKQTPISASIPITTTAAKYSSDFYFRGDLAVRYNEAIHQRLLPDERYCGFQHTDDRLDKRTDDRLGERPTTALDEFPWLVHISHSSIEEEGILTEKCSGVLINDRYVLTDSYCGLGGLNVKLGEYHTNETVSCDSSSKIGECNEPVVRIKIEEIIRDGKKSNGPYDFVLLRLAQTVEYSGDFISYLKP</sequence>
<keyword evidence="4" id="KW-0720">Serine protease</keyword>